<dbReference type="EMBL" id="PGGD01000001">
    <property type="protein sequence ID" value="PJF01302.1"/>
    <property type="molecule type" value="Genomic_DNA"/>
</dbReference>
<dbReference type="STRING" id="28131.BWX40_07235"/>
<evidence type="ECO:0000313" key="2">
    <source>
        <dbReference type="EMBL" id="BAU16605.1"/>
    </source>
</evidence>
<evidence type="ECO:0000313" key="5">
    <source>
        <dbReference type="Proteomes" id="UP000228641"/>
    </source>
</evidence>
<accession>A0A0S3UGI3</accession>
<sequence>MKKALSIIFAAMLALGASAQNTHDIVVWHGTQSQTIQAVDSITFVESKVEPTYVDLGLSIKWGTCNIGAKNPEDFGNFYQWGDVATKESYDWDTYKYGTDRTNLEKYNVKDGKTVLDPEDDAAIVNLGEGWRMPTPAEIKELVDNCTWEWTTVNNVKGYKVTAKNGNSIFLPAAGVMFAKNPYYGGQYGYYLSNTLREGEESYVKMYAQGFSFQSDKYQTDDRIARNYGITVRPVHK</sequence>
<name>A0A0S3UGI3_PREIN</name>
<feature type="signal peptide" evidence="1">
    <location>
        <begin position="1"/>
        <end position="19"/>
    </location>
</feature>
<feature type="chain" id="PRO_5006619778" description="DUF1566 domain-containing protein" evidence="1">
    <location>
        <begin position="20"/>
        <end position="237"/>
    </location>
</feature>
<dbReference type="Proteomes" id="UP000217431">
    <property type="component" value="Chromosome I"/>
</dbReference>
<evidence type="ECO:0000256" key="1">
    <source>
        <dbReference type="SAM" id="SignalP"/>
    </source>
</evidence>
<dbReference type="AlphaFoldDB" id="A0A0S3UGI3"/>
<protein>
    <recommendedName>
        <fullName evidence="6">DUF1566 domain-containing protein</fullName>
    </recommendedName>
</protein>
<organism evidence="2 4">
    <name type="scientific">Prevotella intermedia</name>
    <dbReference type="NCBI Taxonomy" id="28131"/>
    <lineage>
        <taxon>Bacteria</taxon>
        <taxon>Pseudomonadati</taxon>
        <taxon>Bacteroidota</taxon>
        <taxon>Bacteroidia</taxon>
        <taxon>Bacteroidales</taxon>
        <taxon>Prevotellaceae</taxon>
        <taxon>Prevotella</taxon>
    </lineage>
</organism>
<evidence type="ECO:0000313" key="3">
    <source>
        <dbReference type="EMBL" id="PJF01302.1"/>
    </source>
</evidence>
<gene>
    <name evidence="3" type="ORF">CUB97_08745</name>
    <name evidence="2" type="ORF">PIOMA14_I_0096</name>
</gene>
<reference evidence="2 4" key="1">
    <citation type="journal article" date="2016" name="DNA Res.">
        <title>The complete genome sequencing of Prevotella intermedia strain OMA14 and a subsequent fine-scale, intra-species genomic comparison reveal an unusual amplification of conjugative and mobile transposons and identify a novel Prevotella-lineage-specific repeat.</title>
        <authorList>
            <person name="Naito M."/>
            <person name="Ogura Y."/>
            <person name="Itoh T."/>
            <person name="Shoji M."/>
            <person name="Okamoto M."/>
            <person name="Hayashi T."/>
            <person name="Nakayama K."/>
        </authorList>
    </citation>
    <scope>NUCLEOTIDE SEQUENCE [LARGE SCALE GENOMIC DNA]</scope>
    <source>
        <strain evidence="2 4">OMA14</strain>
    </source>
</reference>
<dbReference type="RefSeq" id="WP_061868800.1">
    <property type="nucleotide sequence ID" value="NZ_AP014597.1"/>
</dbReference>
<proteinExistence type="predicted"/>
<dbReference type="EMBL" id="AP014597">
    <property type="protein sequence ID" value="BAU16605.1"/>
    <property type="molecule type" value="Genomic_DNA"/>
</dbReference>
<reference evidence="3 5" key="2">
    <citation type="submission" date="2017-11" db="EMBL/GenBank/DDBJ databases">
        <title>Genome sequencing of Prevotella intermedia KCOM 1779.</title>
        <authorList>
            <person name="Kook J.-K."/>
            <person name="Park S.-N."/>
            <person name="Lim Y.K."/>
        </authorList>
    </citation>
    <scope>NUCLEOTIDE SEQUENCE [LARGE SCALE GENOMIC DNA]</scope>
    <source>
        <strain evidence="3 5">KCOM 1779</strain>
    </source>
</reference>
<keyword evidence="1" id="KW-0732">Signal</keyword>
<dbReference type="Proteomes" id="UP000228641">
    <property type="component" value="Unassembled WGS sequence"/>
</dbReference>
<evidence type="ECO:0000313" key="4">
    <source>
        <dbReference type="Proteomes" id="UP000217431"/>
    </source>
</evidence>
<evidence type="ECO:0008006" key="6">
    <source>
        <dbReference type="Google" id="ProtNLM"/>
    </source>
</evidence>